<keyword evidence="8 13" id="KW-0560">Oxidoreductase</keyword>
<keyword evidence="18" id="KW-1185">Reference proteome</keyword>
<feature type="transmembrane region" description="Helical" evidence="15">
    <location>
        <begin position="161"/>
        <end position="181"/>
    </location>
</feature>
<dbReference type="PANTHER" id="PTHR11351">
    <property type="entry name" value="ACYL-COA DESATURASE"/>
    <property type="match status" value="1"/>
</dbReference>
<evidence type="ECO:0000256" key="7">
    <source>
        <dbReference type="ARBA" id="ARBA00022989"/>
    </source>
</evidence>
<comment type="cofactor">
    <cofactor evidence="13">
        <name>Fe(2+)</name>
        <dbReference type="ChEBI" id="CHEBI:29033"/>
    </cofactor>
</comment>
<dbReference type="InterPro" id="IPR015876">
    <property type="entry name" value="Acyl-CoA_DS"/>
</dbReference>
<evidence type="ECO:0000256" key="5">
    <source>
        <dbReference type="ARBA" id="ARBA00022692"/>
    </source>
</evidence>
<dbReference type="PANTHER" id="PTHR11351:SF31">
    <property type="entry name" value="DESATURASE 1, ISOFORM A-RELATED"/>
    <property type="match status" value="1"/>
</dbReference>
<gene>
    <name evidence="17" type="ORF">CSSPJE1EN2_LOCUS3136</name>
</gene>
<evidence type="ECO:0000256" key="10">
    <source>
        <dbReference type="ARBA" id="ARBA00023098"/>
    </source>
</evidence>
<name>A0ABP1ACH6_9BRYO</name>
<evidence type="ECO:0000256" key="12">
    <source>
        <dbReference type="ARBA" id="ARBA00023160"/>
    </source>
</evidence>
<evidence type="ECO:0000256" key="1">
    <source>
        <dbReference type="ARBA" id="ARBA00004141"/>
    </source>
</evidence>
<reference evidence="17" key="1">
    <citation type="submission" date="2024-03" db="EMBL/GenBank/DDBJ databases">
        <authorList>
            <consortium name="ELIXIR-Norway"/>
            <consortium name="Elixir Norway"/>
        </authorList>
    </citation>
    <scope>NUCLEOTIDE SEQUENCE</scope>
</reference>
<feature type="transmembrane region" description="Helical" evidence="15">
    <location>
        <begin position="278"/>
        <end position="300"/>
    </location>
</feature>
<evidence type="ECO:0000256" key="2">
    <source>
        <dbReference type="ARBA" id="ARBA00005189"/>
    </source>
</evidence>
<evidence type="ECO:0000256" key="15">
    <source>
        <dbReference type="SAM" id="Phobius"/>
    </source>
</evidence>
<evidence type="ECO:0000259" key="16">
    <source>
        <dbReference type="Pfam" id="PF00487"/>
    </source>
</evidence>
<keyword evidence="11 15" id="KW-0472">Membrane</keyword>
<dbReference type="CDD" id="cd03505">
    <property type="entry name" value="Delta9-FADS-like"/>
    <property type="match status" value="1"/>
</dbReference>
<feature type="domain" description="Fatty acid desaturase" evidence="16">
    <location>
        <begin position="165"/>
        <end position="375"/>
    </location>
</feature>
<proteinExistence type="inferred from homology"/>
<evidence type="ECO:0000313" key="18">
    <source>
        <dbReference type="Proteomes" id="UP001497522"/>
    </source>
</evidence>
<keyword evidence="9" id="KW-0408">Iron</keyword>
<organism evidence="17 18">
    <name type="scientific">Sphagnum jensenii</name>
    <dbReference type="NCBI Taxonomy" id="128206"/>
    <lineage>
        <taxon>Eukaryota</taxon>
        <taxon>Viridiplantae</taxon>
        <taxon>Streptophyta</taxon>
        <taxon>Embryophyta</taxon>
        <taxon>Bryophyta</taxon>
        <taxon>Sphagnophytina</taxon>
        <taxon>Sphagnopsida</taxon>
        <taxon>Sphagnales</taxon>
        <taxon>Sphagnaceae</taxon>
        <taxon>Sphagnum</taxon>
    </lineage>
</organism>
<feature type="region of interest" description="Disordered" evidence="14">
    <location>
        <begin position="72"/>
        <end position="107"/>
    </location>
</feature>
<feature type="transmembrane region" description="Helical" evidence="15">
    <location>
        <begin position="137"/>
        <end position="155"/>
    </location>
</feature>
<evidence type="ECO:0000256" key="11">
    <source>
        <dbReference type="ARBA" id="ARBA00023136"/>
    </source>
</evidence>
<comment type="domain">
    <text evidence="13">The histidine box domains are involved in binding the catalytic metal ions.</text>
</comment>
<dbReference type="InterPro" id="IPR005804">
    <property type="entry name" value="FA_desaturase_dom"/>
</dbReference>
<evidence type="ECO:0000256" key="9">
    <source>
        <dbReference type="ARBA" id="ARBA00023004"/>
    </source>
</evidence>
<comment type="similarity">
    <text evidence="3 13">Belongs to the fatty acid desaturase type 1 family.</text>
</comment>
<accession>A0ABP1ACH6</accession>
<comment type="pathway">
    <text evidence="2">Lipid metabolism.</text>
</comment>
<comment type="subcellular location">
    <subcellularLocation>
        <location evidence="1">Membrane</location>
        <topology evidence="1">Multi-pass membrane protein</topology>
    </subcellularLocation>
</comment>
<evidence type="ECO:0000256" key="4">
    <source>
        <dbReference type="ARBA" id="ARBA00022516"/>
    </source>
</evidence>
<keyword evidence="12 13" id="KW-0275">Fatty acid biosynthesis</keyword>
<evidence type="ECO:0000256" key="6">
    <source>
        <dbReference type="ARBA" id="ARBA00022832"/>
    </source>
</evidence>
<evidence type="ECO:0000313" key="17">
    <source>
        <dbReference type="EMBL" id="CAK9860141.1"/>
    </source>
</evidence>
<evidence type="ECO:0000256" key="14">
    <source>
        <dbReference type="SAM" id="MobiDB-lite"/>
    </source>
</evidence>
<dbReference type="Proteomes" id="UP001497522">
    <property type="component" value="Chromosome 11"/>
</dbReference>
<evidence type="ECO:0000256" key="8">
    <source>
        <dbReference type="ARBA" id="ARBA00023002"/>
    </source>
</evidence>
<keyword evidence="5 13" id="KW-0812">Transmembrane</keyword>
<keyword evidence="6" id="KW-0276">Fatty acid metabolism</keyword>
<evidence type="ECO:0000256" key="13">
    <source>
        <dbReference type="RuleBase" id="RU000581"/>
    </source>
</evidence>
<protein>
    <recommendedName>
        <fullName evidence="16">Fatty acid desaturase domain-containing protein</fullName>
    </recommendedName>
</protein>
<keyword evidence="4 13" id="KW-0444">Lipid biosynthesis</keyword>
<dbReference type="Pfam" id="PF00487">
    <property type="entry name" value="FA_desaturase"/>
    <property type="match status" value="1"/>
</dbReference>
<sequence length="404" mass="45874">MAVAAATPILRIHNLQPSVVGGNELTRMETTSDVQAAGVVCLSALKSATNSSCTTGKSVQFKLPKESSTNVLRSSRRSNEFVAEEEAPDRVTESQQESEPSDSTAAAAQPEYIWMSNVEVKRTRPSSFNRRWSSKDISIAGFMTFMHAMCLLAPFTFSWNAVRLCAALSFITGMFGITLSFHRNLSHKSFKLPKWLEYTFAYCGVQAVQGDPLDWVSLHRYHHQYCDTEMDPHTPHEGFWHSHIGWLFDEKPIRRSVSHSNVGDMEKDDFYQFLHKTYIIHPVLLSLALYALGGAPYLVWGMAVRLVWVYHVTWFVNSASHVWGTQPWNTGDLSKNNWWVAMVAYGEGWHNNHHAFEYSARHGLKWWQLDPTWWTILGLGAIGLATKIKLPRPEHMKRLATKSS</sequence>
<dbReference type="EMBL" id="OZ023712">
    <property type="protein sequence ID" value="CAK9860141.1"/>
    <property type="molecule type" value="Genomic_DNA"/>
</dbReference>
<feature type="compositionally biased region" description="Polar residues" evidence="14">
    <location>
        <begin position="93"/>
        <end position="106"/>
    </location>
</feature>
<evidence type="ECO:0000256" key="3">
    <source>
        <dbReference type="ARBA" id="ARBA00009295"/>
    </source>
</evidence>
<keyword evidence="7 15" id="KW-1133">Transmembrane helix</keyword>
<dbReference type="PRINTS" id="PR00075">
    <property type="entry name" value="FACDDSATRASE"/>
</dbReference>
<keyword evidence="10" id="KW-0443">Lipid metabolism</keyword>